<dbReference type="InterPro" id="IPR000601">
    <property type="entry name" value="PKD_dom"/>
</dbReference>
<dbReference type="PANTHER" id="PTHR46730">
    <property type="entry name" value="POLYCYSTIN-1"/>
    <property type="match status" value="1"/>
</dbReference>
<dbReference type="Pfam" id="PF02010">
    <property type="entry name" value="REJ"/>
    <property type="match status" value="1"/>
</dbReference>
<dbReference type="PANTHER" id="PTHR46730:SF4">
    <property type="entry name" value="POLYCYSTIC KIDNEY DISEASE PROTEIN 1-LIKE 1"/>
    <property type="match status" value="1"/>
</dbReference>
<evidence type="ECO:0000256" key="6">
    <source>
        <dbReference type="SAM" id="MobiDB-lite"/>
    </source>
</evidence>
<feature type="domain" description="PKD" evidence="7">
    <location>
        <begin position="146"/>
        <end position="193"/>
    </location>
</feature>
<dbReference type="InterPro" id="IPR022409">
    <property type="entry name" value="PKD/Chitinase_dom"/>
</dbReference>
<dbReference type="Proteomes" id="UP000762676">
    <property type="component" value="Unassembled WGS sequence"/>
</dbReference>
<keyword evidence="2" id="KW-0812">Transmembrane</keyword>
<gene>
    <name evidence="8" type="ORF">ElyMa_005709000</name>
</gene>
<evidence type="ECO:0000259" key="7">
    <source>
        <dbReference type="PROSITE" id="PS50093"/>
    </source>
</evidence>
<evidence type="ECO:0000313" key="8">
    <source>
        <dbReference type="EMBL" id="GFR72566.1"/>
    </source>
</evidence>
<proteinExistence type="predicted"/>
<dbReference type="SUPFAM" id="SSF49299">
    <property type="entry name" value="PKD domain"/>
    <property type="match status" value="5"/>
</dbReference>
<accession>A0AAV4FI24</accession>
<dbReference type="InterPro" id="IPR002859">
    <property type="entry name" value="PKD/REJ-like"/>
</dbReference>
<feature type="domain" description="PKD" evidence="7">
    <location>
        <begin position="417"/>
        <end position="477"/>
    </location>
</feature>
<comment type="subcellular location">
    <subcellularLocation>
        <location evidence="1">Membrane</location>
        <topology evidence="1">Multi-pass membrane protein</topology>
    </subcellularLocation>
</comment>
<dbReference type="SMART" id="SM00089">
    <property type="entry name" value="PKD"/>
    <property type="match status" value="6"/>
</dbReference>
<protein>
    <submittedName>
        <fullName evidence="8">Polycystic kidney disease protein 1-like 1</fullName>
    </submittedName>
</protein>
<feature type="region of interest" description="Disordered" evidence="6">
    <location>
        <begin position="1048"/>
        <end position="1088"/>
    </location>
</feature>
<feature type="domain" description="PKD" evidence="7">
    <location>
        <begin position="217"/>
        <end position="263"/>
    </location>
</feature>
<dbReference type="AlphaFoldDB" id="A0AAV4FI24"/>
<evidence type="ECO:0000256" key="1">
    <source>
        <dbReference type="ARBA" id="ARBA00004141"/>
    </source>
</evidence>
<feature type="domain" description="PKD" evidence="7">
    <location>
        <begin position="588"/>
        <end position="643"/>
    </location>
</feature>
<keyword evidence="5" id="KW-0472">Membrane</keyword>
<feature type="domain" description="PKD" evidence="7">
    <location>
        <begin position="509"/>
        <end position="566"/>
    </location>
</feature>
<dbReference type="EMBL" id="BMAT01011421">
    <property type="protein sequence ID" value="GFR72566.1"/>
    <property type="molecule type" value="Genomic_DNA"/>
</dbReference>
<reference evidence="8 9" key="1">
    <citation type="journal article" date="2021" name="Elife">
        <title>Chloroplast acquisition without the gene transfer in kleptoplastic sea slugs, Plakobranchus ocellatus.</title>
        <authorList>
            <person name="Maeda T."/>
            <person name="Takahashi S."/>
            <person name="Yoshida T."/>
            <person name="Shimamura S."/>
            <person name="Takaki Y."/>
            <person name="Nagai Y."/>
            <person name="Toyoda A."/>
            <person name="Suzuki Y."/>
            <person name="Arimoto A."/>
            <person name="Ishii H."/>
            <person name="Satoh N."/>
            <person name="Nishiyama T."/>
            <person name="Hasebe M."/>
            <person name="Maruyama T."/>
            <person name="Minagawa J."/>
            <person name="Obokata J."/>
            <person name="Shigenobu S."/>
        </authorList>
    </citation>
    <scope>NUCLEOTIDE SEQUENCE [LARGE SCALE GENOMIC DNA]</scope>
</reference>
<keyword evidence="3" id="KW-0677">Repeat</keyword>
<dbReference type="PROSITE" id="PS50093">
    <property type="entry name" value="PKD"/>
    <property type="match status" value="6"/>
</dbReference>
<evidence type="ECO:0000256" key="5">
    <source>
        <dbReference type="ARBA" id="ARBA00023136"/>
    </source>
</evidence>
<name>A0AAV4FI24_9GAST</name>
<dbReference type="Gene3D" id="2.60.40.10">
    <property type="entry name" value="Immunoglobulins"/>
    <property type="match status" value="4"/>
</dbReference>
<evidence type="ECO:0000256" key="3">
    <source>
        <dbReference type="ARBA" id="ARBA00022737"/>
    </source>
</evidence>
<dbReference type="GO" id="GO:0006816">
    <property type="term" value="P:calcium ion transport"/>
    <property type="evidence" value="ECO:0007669"/>
    <property type="project" value="TreeGrafter"/>
</dbReference>
<sequence>MAIFCVENDWLTVLELSSHDLLASVYFLPNRLCDLAFSRGFLRPGKHELRVKVFNDIGSSETSLTLSARPLLENVQLFVPPDTVHGVPTYIKVLVEGEAFLTISCDFGDGNTATFNTHSSSLHTSSRPSSKESHLLHVKELPVIRDGPSIYQANINHTYVKTGHYRLSMIVSNGLSQVRRSRRVVVEEAIGAVTLAINTPYVMSIDEELEVTAHVHSGQRLKFSWDFSDSNMPTVVESEGNVSRARHTFNIPKAYVVSVTVSNHIQRRGVTVSLPQPITVVTMVHNVILQHVTPIGYHGPRWTAPLVVDKMATDPVKFEALSHGSSVTFTFDFGDGTSSSVVGWYEFGNMMMAVADHVYTQEGFYTVRLTASNALNNVSIEKALAVHVPPSGVKILGSAACVETSQAVHLNATTDRGVNVTYSWKLGDQTELVNSGAEVSHKYRNVGNYTILATAVNSYGQATNNVTVKVVAKIQEVTVDVEETRVYLDRSIKYKAVITPASAAVGAKYRWSFGDNVYRPSTHLSEVTHAARRAGRHFVQVLASNCLGGVASKPVPMDVVAELTRLRIRVIQKGFTPKTVKLKAEYYTGTGLSFHWDFGDGTRREVNNSAHVRHTYKRVGEYTVTLTANNSISPTKVTKKIFVLTEQCNPPVVADQTQLEALDSEPIRLELKVDIDCVTSTHITYQWDIWHKNGRKLSSFPLLDGRKHKLYFRFPSLLLPAGTLEAGQYIVQLKVEMEGTEIPVYSVVQRDLTITRALPVSHIYGGVQRYVGQGGSVWLDGGQSGFSHSIRSALGYTWSCAPIEDASASCFNDDVSQPEMKSSLLNFPVSWLRPSFQEFVFKLKVFSVPISKNTNSDVDKDDKDVNSETVSRDSASSVSDQVITIRPQEELIDVFLECVQCTENMVNSHSSISLRALTPWWHVDRALAYTWQLDQFDGEDGEATQVWEIHKSCVEADGSSYLSLRAADNAENISLAADNATIGTGNVTAFNTSSTAADENWSNQITAESIREFGGTPKKDASSSKDIEHPITYVDVSEDLEPKARGQIRRGKSNNGAEKNTVRGGATGVGREGSIRGDDVAPDELPPVGRPDCDDVCVRRYQGPEASTPLHLLSRSHTPIAVLASETLTGLDQPSLVIKPGVLDQGRTYLVRVEVKAEGKHTALHEYS</sequence>
<dbReference type="CDD" id="cd00146">
    <property type="entry name" value="PKD"/>
    <property type="match status" value="5"/>
</dbReference>
<evidence type="ECO:0000256" key="4">
    <source>
        <dbReference type="ARBA" id="ARBA00022989"/>
    </source>
</evidence>
<dbReference type="GO" id="GO:0005261">
    <property type="term" value="F:monoatomic cation channel activity"/>
    <property type="evidence" value="ECO:0007669"/>
    <property type="project" value="TreeGrafter"/>
</dbReference>
<comment type="caution">
    <text evidence="8">The sequence shown here is derived from an EMBL/GenBank/DDBJ whole genome shotgun (WGS) entry which is preliminary data.</text>
</comment>
<keyword evidence="9" id="KW-1185">Reference proteome</keyword>
<dbReference type="InterPro" id="IPR035986">
    <property type="entry name" value="PKD_dom_sf"/>
</dbReference>
<organism evidence="8 9">
    <name type="scientific">Elysia marginata</name>
    <dbReference type="NCBI Taxonomy" id="1093978"/>
    <lineage>
        <taxon>Eukaryota</taxon>
        <taxon>Metazoa</taxon>
        <taxon>Spiralia</taxon>
        <taxon>Lophotrochozoa</taxon>
        <taxon>Mollusca</taxon>
        <taxon>Gastropoda</taxon>
        <taxon>Heterobranchia</taxon>
        <taxon>Euthyneura</taxon>
        <taxon>Panpulmonata</taxon>
        <taxon>Sacoglossa</taxon>
        <taxon>Placobranchoidea</taxon>
        <taxon>Plakobranchidae</taxon>
        <taxon>Elysia</taxon>
    </lineage>
</organism>
<dbReference type="GO" id="GO:0005886">
    <property type="term" value="C:plasma membrane"/>
    <property type="evidence" value="ECO:0007669"/>
    <property type="project" value="TreeGrafter"/>
</dbReference>
<feature type="domain" description="PKD" evidence="7">
    <location>
        <begin position="316"/>
        <end position="393"/>
    </location>
</feature>
<evidence type="ECO:0000313" key="9">
    <source>
        <dbReference type="Proteomes" id="UP000762676"/>
    </source>
</evidence>
<dbReference type="InterPro" id="IPR013783">
    <property type="entry name" value="Ig-like_fold"/>
</dbReference>
<evidence type="ECO:0000256" key="2">
    <source>
        <dbReference type="ARBA" id="ARBA00022692"/>
    </source>
</evidence>
<dbReference type="Pfam" id="PF00801">
    <property type="entry name" value="PKD"/>
    <property type="match status" value="4"/>
</dbReference>
<keyword evidence="4" id="KW-1133">Transmembrane helix</keyword>